<keyword evidence="2" id="KW-1185">Reference proteome</keyword>
<name>A0AA41X343_9ALTE</name>
<evidence type="ECO:0000313" key="2">
    <source>
        <dbReference type="Proteomes" id="UP001165413"/>
    </source>
</evidence>
<organism evidence="1 2">
    <name type="scientific">Opacimonas viscosa</name>
    <dbReference type="NCBI Taxonomy" id="2961944"/>
    <lineage>
        <taxon>Bacteria</taxon>
        <taxon>Pseudomonadati</taxon>
        <taxon>Pseudomonadota</taxon>
        <taxon>Gammaproteobacteria</taxon>
        <taxon>Alteromonadales</taxon>
        <taxon>Alteromonadaceae</taxon>
        <taxon>Opacimonas</taxon>
    </lineage>
</organism>
<dbReference type="EMBL" id="JANATA010000002">
    <property type="protein sequence ID" value="MCP3427724.1"/>
    <property type="molecule type" value="Genomic_DNA"/>
</dbReference>
<comment type="caution">
    <text evidence="1">The sequence shown here is derived from an EMBL/GenBank/DDBJ whole genome shotgun (WGS) entry which is preliminary data.</text>
</comment>
<proteinExistence type="predicted"/>
<gene>
    <name evidence="1" type="ORF">NLF92_02070</name>
</gene>
<protein>
    <submittedName>
        <fullName evidence="1">DUF3391 domain-containing protein</fullName>
    </submittedName>
</protein>
<accession>A0AA41X343</accession>
<reference evidence="1" key="1">
    <citation type="submission" date="2022-07" db="EMBL/GenBank/DDBJ databases">
        <title>Characterization of the Novel Bacterium Alteromonas immobilis LMIT006 and Alteromonas gregis LMIT007.</title>
        <authorList>
            <person name="Lin X."/>
        </authorList>
    </citation>
    <scope>NUCLEOTIDE SEQUENCE</scope>
    <source>
        <strain evidence="1">LMIT007</strain>
    </source>
</reference>
<evidence type="ECO:0000313" key="1">
    <source>
        <dbReference type="EMBL" id="MCP3427724.1"/>
    </source>
</evidence>
<dbReference type="AlphaFoldDB" id="A0AA41X343"/>
<sequence>MSRIMSIDKVLPGMFVEAIVAQDQHFEVAFKGLIKSFADVNTLRAQGILSVKVNFAKSHVDVFSIPSLITVPAKASSSSHLRYPVGSVVRLNDAKLAIVSSNPESDGLPLGLMVFYDVEDQRHCELQRIEIDNPAVDIIESLNPNEFKNELNSFLNNVFTSH</sequence>
<dbReference type="Proteomes" id="UP001165413">
    <property type="component" value="Unassembled WGS sequence"/>
</dbReference>
<dbReference type="RefSeq" id="WP_254098363.1">
    <property type="nucleotide sequence ID" value="NZ_JANATA010000002.1"/>
</dbReference>